<sequence length="100" mass="11992">MTLGPCDWLKDWYKRGEEIVIPLDEFKEGMISFTYGDLFPTMRYKDGREYREQVYTKAEILKLIETYGLPQSWNPEGNNGPERYIEVQIWDDEVINQYLN</sequence>
<evidence type="ECO:0000313" key="1">
    <source>
        <dbReference type="EMBL" id="MFD1177956.1"/>
    </source>
</evidence>
<comment type="caution">
    <text evidence="1">The sequence shown here is derived from an EMBL/GenBank/DDBJ whole genome shotgun (WGS) entry which is preliminary data.</text>
</comment>
<organism evidence="1 2">
    <name type="scientific">Paenibacillus puldeungensis</name>
    <dbReference type="NCBI Taxonomy" id="696536"/>
    <lineage>
        <taxon>Bacteria</taxon>
        <taxon>Bacillati</taxon>
        <taxon>Bacillota</taxon>
        <taxon>Bacilli</taxon>
        <taxon>Bacillales</taxon>
        <taxon>Paenibacillaceae</taxon>
        <taxon>Paenibacillus</taxon>
    </lineage>
</organism>
<name>A0ABW3S1B7_9BACL</name>
<proteinExistence type="predicted"/>
<dbReference type="EMBL" id="JBHTLM010000013">
    <property type="protein sequence ID" value="MFD1177956.1"/>
    <property type="molecule type" value="Genomic_DNA"/>
</dbReference>
<keyword evidence="2" id="KW-1185">Reference proteome</keyword>
<gene>
    <name evidence="1" type="ORF">ACFQ3W_16835</name>
</gene>
<reference evidence="2" key="1">
    <citation type="journal article" date="2019" name="Int. J. Syst. Evol. Microbiol.">
        <title>The Global Catalogue of Microorganisms (GCM) 10K type strain sequencing project: providing services to taxonomists for standard genome sequencing and annotation.</title>
        <authorList>
            <consortium name="The Broad Institute Genomics Platform"/>
            <consortium name="The Broad Institute Genome Sequencing Center for Infectious Disease"/>
            <person name="Wu L."/>
            <person name="Ma J."/>
        </authorList>
    </citation>
    <scope>NUCLEOTIDE SEQUENCE [LARGE SCALE GENOMIC DNA]</scope>
    <source>
        <strain evidence="2">CCUG 59189</strain>
    </source>
</reference>
<accession>A0ABW3S1B7</accession>
<dbReference type="Proteomes" id="UP001597262">
    <property type="component" value="Unassembled WGS sequence"/>
</dbReference>
<protein>
    <submittedName>
        <fullName evidence="1">Uncharacterized protein</fullName>
    </submittedName>
</protein>
<evidence type="ECO:0000313" key="2">
    <source>
        <dbReference type="Proteomes" id="UP001597262"/>
    </source>
</evidence>